<name>A0A375HHN0_9BURK</name>
<dbReference type="Pfam" id="PF00165">
    <property type="entry name" value="HTH_AraC"/>
    <property type="match status" value="1"/>
</dbReference>
<protein>
    <submittedName>
        <fullName evidence="3">Uncharacterized protein</fullName>
    </submittedName>
</protein>
<sequence>MATLVGFSDQSYLGRRFKRHFGCTPGELLRRGTTPGDDALAQLPQLPQAPPAAMSCLCN</sequence>
<reference evidence="3 4" key="1">
    <citation type="submission" date="2018-01" db="EMBL/GenBank/DDBJ databases">
        <authorList>
            <person name="Gaut B.S."/>
            <person name="Morton B.R."/>
            <person name="Clegg M.T."/>
            <person name="Duvall M.R."/>
        </authorList>
    </citation>
    <scope>NUCLEOTIDE SEQUENCE [LARGE SCALE GENOMIC DNA]</scope>
    <source>
        <strain evidence="3">Cupriavidus taiwanensis LMG 19425</strain>
        <plasmid evidence="4">Plasmid ii</plasmid>
    </source>
</reference>
<keyword evidence="1" id="KW-0805">Transcription regulation</keyword>
<dbReference type="GO" id="GO:0043565">
    <property type="term" value="F:sequence-specific DNA binding"/>
    <property type="evidence" value="ECO:0007669"/>
    <property type="project" value="InterPro"/>
</dbReference>
<evidence type="ECO:0000313" key="3">
    <source>
        <dbReference type="EMBL" id="SPK74371.1"/>
    </source>
</evidence>
<proteinExistence type="predicted"/>
<accession>A0A375HHN0</accession>
<evidence type="ECO:0000256" key="1">
    <source>
        <dbReference type="ARBA" id="ARBA00023015"/>
    </source>
</evidence>
<dbReference type="SUPFAM" id="SSF46689">
    <property type="entry name" value="Homeodomain-like"/>
    <property type="match status" value="1"/>
</dbReference>
<organism evidence="3 4">
    <name type="scientific">Cupriavidus taiwanensis</name>
    <dbReference type="NCBI Taxonomy" id="164546"/>
    <lineage>
        <taxon>Bacteria</taxon>
        <taxon>Pseudomonadati</taxon>
        <taxon>Pseudomonadota</taxon>
        <taxon>Betaproteobacteria</taxon>
        <taxon>Burkholderiales</taxon>
        <taxon>Burkholderiaceae</taxon>
        <taxon>Cupriavidus</taxon>
    </lineage>
</organism>
<dbReference type="GO" id="GO:0003700">
    <property type="term" value="F:DNA-binding transcription factor activity"/>
    <property type="evidence" value="ECO:0007669"/>
    <property type="project" value="InterPro"/>
</dbReference>
<geneLocation type="plasmid" evidence="3">
    <name>II</name>
</geneLocation>
<dbReference type="Proteomes" id="UP000255505">
    <property type="component" value="Plasmid II"/>
</dbReference>
<dbReference type="AlphaFoldDB" id="A0A375HHN0"/>
<dbReference type="RefSeq" id="WP_306418358.1">
    <property type="nucleotide sequence ID" value="NZ_LT976863.1"/>
</dbReference>
<dbReference type="InterPro" id="IPR018060">
    <property type="entry name" value="HTH_AraC"/>
</dbReference>
<dbReference type="Gene3D" id="1.10.10.60">
    <property type="entry name" value="Homeodomain-like"/>
    <property type="match status" value="1"/>
</dbReference>
<dbReference type="PROSITE" id="PS01124">
    <property type="entry name" value="HTH_ARAC_FAMILY_2"/>
    <property type="match status" value="1"/>
</dbReference>
<keyword evidence="3" id="KW-0614">Plasmid</keyword>
<dbReference type="EMBL" id="LT991977">
    <property type="protein sequence ID" value="SPK74371.1"/>
    <property type="molecule type" value="Genomic_DNA"/>
</dbReference>
<gene>
    <name evidence="3" type="ORF">CT19425_MP20081</name>
</gene>
<evidence type="ECO:0000313" key="4">
    <source>
        <dbReference type="Proteomes" id="UP000255505"/>
    </source>
</evidence>
<keyword evidence="2" id="KW-0804">Transcription</keyword>
<evidence type="ECO:0000256" key="2">
    <source>
        <dbReference type="ARBA" id="ARBA00023163"/>
    </source>
</evidence>
<dbReference type="InterPro" id="IPR009057">
    <property type="entry name" value="Homeodomain-like_sf"/>
</dbReference>